<organism evidence="2 3">
    <name type="scientific">Allacma fusca</name>
    <dbReference type="NCBI Taxonomy" id="39272"/>
    <lineage>
        <taxon>Eukaryota</taxon>
        <taxon>Metazoa</taxon>
        <taxon>Ecdysozoa</taxon>
        <taxon>Arthropoda</taxon>
        <taxon>Hexapoda</taxon>
        <taxon>Collembola</taxon>
        <taxon>Symphypleona</taxon>
        <taxon>Sminthuridae</taxon>
        <taxon>Allacma</taxon>
    </lineage>
</organism>
<reference evidence="2" key="1">
    <citation type="submission" date="2021-06" db="EMBL/GenBank/DDBJ databases">
        <authorList>
            <person name="Hodson N. C."/>
            <person name="Mongue J. A."/>
            <person name="Jaron S. K."/>
        </authorList>
    </citation>
    <scope>NUCLEOTIDE SEQUENCE</scope>
</reference>
<evidence type="ECO:0000256" key="1">
    <source>
        <dbReference type="SAM" id="MobiDB-lite"/>
    </source>
</evidence>
<feature type="compositionally biased region" description="Polar residues" evidence="1">
    <location>
        <begin position="45"/>
        <end position="85"/>
    </location>
</feature>
<dbReference type="Proteomes" id="UP000708208">
    <property type="component" value="Unassembled WGS sequence"/>
</dbReference>
<gene>
    <name evidence="2" type="ORF">AFUS01_LOCUS40627</name>
</gene>
<feature type="compositionally biased region" description="Polar residues" evidence="1">
    <location>
        <begin position="99"/>
        <end position="110"/>
    </location>
</feature>
<feature type="compositionally biased region" description="Basic and acidic residues" evidence="1">
    <location>
        <begin position="111"/>
        <end position="124"/>
    </location>
</feature>
<feature type="compositionally biased region" description="Polar residues" evidence="1">
    <location>
        <begin position="11"/>
        <end position="21"/>
    </location>
</feature>
<evidence type="ECO:0000313" key="3">
    <source>
        <dbReference type="Proteomes" id="UP000708208"/>
    </source>
</evidence>
<sequence>MEKNSKVHPLHSTNTNESIASSKAFGLTPFKYLADEPPKRHTINKETPPQQQPGSKNTSTNSNASGQSGQQPLASTSGDRPSSDGQPRIPFGQPDKEALSQSGGILNQQFETKDDQSESAKEQSDGSGAPLPEELLLLEETTMLFVVKQLKPMKFQKAVPMLQYFKIFNQRGEHILSAGEVKISRCVKFSKYEFLCFVFTTDGVPFITIAQRNESFRAFTKSQKKDWLIHHQADDWLNRKYRLVIGDDVDDRKAHVHASLVTGAFLGHIWGNGDQFIIHDIEYNPNISIVRRELAQLETVVLPKNERRISAFNESLATSCDVKYELYVETAQVGEICANVKFEENNNFGSNKPEHCVGAIFPLHFEVEEKALLLAFLLYYNRYNVQERLWDANERILHIFSLSNNKIRQWQW</sequence>
<feature type="region of interest" description="Disordered" evidence="1">
    <location>
        <begin position="1"/>
        <end position="130"/>
    </location>
</feature>
<proteinExistence type="predicted"/>
<name>A0A8J2L9C8_9HEXA</name>
<protein>
    <submittedName>
        <fullName evidence="2">Uncharacterized protein</fullName>
    </submittedName>
</protein>
<accession>A0A8J2L9C8</accession>
<comment type="caution">
    <text evidence="2">The sequence shown here is derived from an EMBL/GenBank/DDBJ whole genome shotgun (WGS) entry which is preliminary data.</text>
</comment>
<dbReference type="EMBL" id="CAJVCH010557887">
    <property type="protein sequence ID" value="CAG7830852.1"/>
    <property type="molecule type" value="Genomic_DNA"/>
</dbReference>
<keyword evidence="3" id="KW-1185">Reference proteome</keyword>
<evidence type="ECO:0000313" key="2">
    <source>
        <dbReference type="EMBL" id="CAG7830852.1"/>
    </source>
</evidence>
<dbReference type="AlphaFoldDB" id="A0A8J2L9C8"/>